<dbReference type="EC" id="3.5.1.44" evidence="3"/>
<name>A0A1I1I1I5_NATHA</name>
<evidence type="ECO:0000256" key="3">
    <source>
        <dbReference type="HAMAP-Rule" id="MF_01440"/>
    </source>
</evidence>
<keyword evidence="1 3" id="KW-0145">Chemotaxis</keyword>
<dbReference type="GO" id="GO:0006935">
    <property type="term" value="P:chemotaxis"/>
    <property type="evidence" value="ECO:0007669"/>
    <property type="project" value="UniProtKB-UniRule"/>
</dbReference>
<dbReference type="SUPFAM" id="SSF64438">
    <property type="entry name" value="CNF1/YfiH-like putative cysteine hydrolases"/>
    <property type="match status" value="1"/>
</dbReference>
<comment type="function">
    <text evidence="3">Probably deamidates glutamine residues to glutamate on methyl-accepting chemotaxis receptors (MCPs), playing an important role in chemotaxis.</text>
</comment>
<dbReference type="HAMAP" id="MF_01440">
    <property type="entry name" value="CheD"/>
    <property type="match status" value="1"/>
</dbReference>
<protein>
    <recommendedName>
        <fullName evidence="3">Probable chemoreceptor glutamine deamidase CheD</fullName>
        <ecNumber evidence="3">3.5.1.44</ecNumber>
    </recommendedName>
</protein>
<dbReference type="AlphaFoldDB" id="A0A1I1I1I5"/>
<reference evidence="5" key="1">
    <citation type="submission" date="2016-10" db="EMBL/GenBank/DDBJ databases">
        <authorList>
            <person name="Varghese N."/>
            <person name="Submissions S."/>
        </authorList>
    </citation>
    <scope>NUCLEOTIDE SEQUENCE [LARGE SCALE GENOMIC DNA]</scope>
    <source>
        <strain evidence="5">DSM 13078</strain>
    </source>
</reference>
<gene>
    <name evidence="3" type="primary">cheD</name>
    <name evidence="4" type="ORF">SAMN05444422_106173</name>
</gene>
<dbReference type="Pfam" id="PF03975">
    <property type="entry name" value="CheD"/>
    <property type="match status" value="1"/>
</dbReference>
<comment type="similarity">
    <text evidence="3">Belongs to the CheD family.</text>
</comment>
<dbReference type="InterPro" id="IPR038592">
    <property type="entry name" value="CheD-like_sf"/>
</dbReference>
<evidence type="ECO:0000256" key="2">
    <source>
        <dbReference type="ARBA" id="ARBA00022801"/>
    </source>
</evidence>
<dbReference type="Proteomes" id="UP000199161">
    <property type="component" value="Unassembled WGS sequence"/>
</dbReference>
<comment type="catalytic activity">
    <reaction evidence="3">
        <text>L-glutaminyl-[protein] + H2O = L-glutamyl-[protein] + NH4(+)</text>
        <dbReference type="Rhea" id="RHEA:16441"/>
        <dbReference type="Rhea" id="RHEA-COMP:10207"/>
        <dbReference type="Rhea" id="RHEA-COMP:10208"/>
        <dbReference type="ChEBI" id="CHEBI:15377"/>
        <dbReference type="ChEBI" id="CHEBI:28938"/>
        <dbReference type="ChEBI" id="CHEBI:29973"/>
        <dbReference type="ChEBI" id="CHEBI:30011"/>
        <dbReference type="EC" id="3.5.1.44"/>
    </reaction>
</comment>
<dbReference type="EMBL" id="FOKW01000006">
    <property type="protein sequence ID" value="SFC27543.1"/>
    <property type="molecule type" value="Genomic_DNA"/>
</dbReference>
<dbReference type="InterPro" id="IPR011324">
    <property type="entry name" value="Cytotoxic_necrot_fac-like_cat"/>
</dbReference>
<dbReference type="PANTHER" id="PTHR35147:SF1">
    <property type="entry name" value="CHEMORECEPTOR GLUTAMINE DEAMIDASE CHED-RELATED"/>
    <property type="match status" value="1"/>
</dbReference>
<evidence type="ECO:0000313" key="4">
    <source>
        <dbReference type="EMBL" id="SFC27543.1"/>
    </source>
</evidence>
<dbReference type="RefSeq" id="WP_177209165.1">
    <property type="nucleotide sequence ID" value="NZ_FOKW01000006.1"/>
</dbReference>
<accession>A0A1I1I1I5</accession>
<organism evidence="4 5">
    <name type="scientific">Natronobacterium haloterrestre</name>
    <name type="common">Halobiforma haloterrestris</name>
    <dbReference type="NCBI Taxonomy" id="148448"/>
    <lineage>
        <taxon>Archaea</taxon>
        <taxon>Methanobacteriati</taxon>
        <taxon>Methanobacteriota</taxon>
        <taxon>Stenosarchaea group</taxon>
        <taxon>Halobacteria</taxon>
        <taxon>Halobacteriales</taxon>
        <taxon>Natrialbaceae</taxon>
        <taxon>Natronobacterium</taxon>
    </lineage>
</organism>
<proteinExistence type="inferred from homology"/>
<evidence type="ECO:0000256" key="1">
    <source>
        <dbReference type="ARBA" id="ARBA00022500"/>
    </source>
</evidence>
<keyword evidence="5" id="KW-1185">Reference proteome</keyword>
<dbReference type="GO" id="GO:0050568">
    <property type="term" value="F:protein-glutamine glutaminase activity"/>
    <property type="evidence" value="ECO:0007669"/>
    <property type="project" value="UniProtKB-UniRule"/>
</dbReference>
<dbReference type="PANTHER" id="PTHR35147">
    <property type="entry name" value="CHEMORECEPTOR GLUTAMINE DEAMIDASE CHED-RELATED"/>
    <property type="match status" value="1"/>
</dbReference>
<keyword evidence="2 3" id="KW-0378">Hydrolase</keyword>
<dbReference type="Gene3D" id="3.30.1330.200">
    <property type="match status" value="1"/>
</dbReference>
<dbReference type="CDD" id="cd16352">
    <property type="entry name" value="CheD"/>
    <property type="match status" value="1"/>
</dbReference>
<sequence length="161" mass="16888">MAETAPIRVGISEHGLSTDGRPLVTNGVGSCGVVILHDDTAGVSAMLHFMLPERESPSPADPDEKFADTGLEVLVSAFESNGGRTRRAWAKLAGGARMFEFDSFDTPIGEQNVAAARDGLESRNISIRGSDVGGSEGRQVTFEPASGGMIVKTAAGKTRRL</sequence>
<evidence type="ECO:0000313" key="5">
    <source>
        <dbReference type="Proteomes" id="UP000199161"/>
    </source>
</evidence>
<dbReference type="InterPro" id="IPR005659">
    <property type="entry name" value="Chemorcpt_Glu_NH3ase_CheD"/>
</dbReference>